<keyword evidence="2" id="KW-0436">Ligase</keyword>
<protein>
    <submittedName>
        <fullName evidence="6">AMP-binding protein</fullName>
    </submittedName>
</protein>
<evidence type="ECO:0000313" key="7">
    <source>
        <dbReference type="Proteomes" id="UP001165378"/>
    </source>
</evidence>
<feature type="region of interest" description="Disordered" evidence="3">
    <location>
        <begin position="405"/>
        <end position="433"/>
    </location>
</feature>
<dbReference type="GO" id="GO:0031956">
    <property type="term" value="F:medium-chain fatty acid-CoA ligase activity"/>
    <property type="evidence" value="ECO:0007669"/>
    <property type="project" value="TreeGrafter"/>
</dbReference>
<feature type="region of interest" description="Disordered" evidence="3">
    <location>
        <begin position="1"/>
        <end position="31"/>
    </location>
</feature>
<evidence type="ECO:0000256" key="2">
    <source>
        <dbReference type="ARBA" id="ARBA00022598"/>
    </source>
</evidence>
<dbReference type="InterPro" id="IPR025110">
    <property type="entry name" value="AMP-bd_C"/>
</dbReference>
<accession>A0AA41PXU5</accession>
<evidence type="ECO:0000256" key="3">
    <source>
        <dbReference type="SAM" id="MobiDB-lite"/>
    </source>
</evidence>
<comment type="caution">
    <text evidence="6">The sequence shown here is derived from an EMBL/GenBank/DDBJ whole genome shotgun (WGS) entry which is preliminary data.</text>
</comment>
<name>A0AA41PXU5_9ACTN</name>
<dbReference type="PANTHER" id="PTHR43201:SF5">
    <property type="entry name" value="MEDIUM-CHAIN ACYL-COA LIGASE ACSF2, MITOCHONDRIAL"/>
    <property type="match status" value="1"/>
</dbReference>
<dbReference type="Gene3D" id="3.40.50.12780">
    <property type="entry name" value="N-terminal domain of ligase-like"/>
    <property type="match status" value="1"/>
</dbReference>
<dbReference type="CDD" id="cd04433">
    <property type="entry name" value="AFD_class_I"/>
    <property type="match status" value="1"/>
</dbReference>
<sequence length="433" mass="45103">QLPPLPCPIARPDRRARRPARGGGPGLRGRQRVRAPVVDGAAWLAGAAAAEPVASAEDDDAAAVVLFTSGTTSRPKGVVLRHGNLVGYVLQTVDFASAAEEDAILVSVPPYHVAGIGSVLSNVYAGRRMVHLPDFDAARWLDLVRAEAVTQAMLVPTMLARIVDELAGAPADAPALRALAYGGARMPATVLARALDAFPDAGFTNAYGLTETSSTIAVLGPGDHRTALASDDPAVRGRLGSAGRFVPGVEGEIRDGELWVRGPQVSGEYLGTGSVLDADGWFPTRDLARIDADGFLYIEGRADDTIIRGGENIAPAEIEDVLVHHPGVREVAVLGLPDEEWGQRITAVVVPTGDGSAAPTADELRAYVRGRLRGSRTPDDVVFRTELPYTATGKLLRRDLAAELTAGPAAEPTGGPTGELTGGLTGEPTGEPA</sequence>
<dbReference type="Proteomes" id="UP001165378">
    <property type="component" value="Unassembled WGS sequence"/>
</dbReference>
<dbReference type="Pfam" id="PF13193">
    <property type="entry name" value="AMP-binding_C"/>
    <property type="match status" value="1"/>
</dbReference>
<feature type="non-terminal residue" evidence="6">
    <location>
        <position position="1"/>
    </location>
</feature>
<dbReference type="Pfam" id="PF00501">
    <property type="entry name" value="AMP-binding"/>
    <property type="match status" value="1"/>
</dbReference>
<dbReference type="RefSeq" id="WP_235051850.1">
    <property type="nucleotide sequence ID" value="NZ_JAKFHA010000004.1"/>
</dbReference>
<comment type="similarity">
    <text evidence="1">Belongs to the ATP-dependent AMP-binding enzyme family.</text>
</comment>
<dbReference type="EMBL" id="JAKFHA010000004">
    <property type="protein sequence ID" value="MCF2527696.1"/>
    <property type="molecule type" value="Genomic_DNA"/>
</dbReference>
<dbReference type="SUPFAM" id="SSF56801">
    <property type="entry name" value="Acetyl-CoA synthetase-like"/>
    <property type="match status" value="1"/>
</dbReference>
<feature type="compositionally biased region" description="Low complexity" evidence="3">
    <location>
        <begin position="405"/>
        <end position="414"/>
    </location>
</feature>
<dbReference type="PROSITE" id="PS00455">
    <property type="entry name" value="AMP_BINDING"/>
    <property type="match status" value="1"/>
</dbReference>
<dbReference type="InterPro" id="IPR042099">
    <property type="entry name" value="ANL_N_sf"/>
</dbReference>
<dbReference type="Gene3D" id="3.30.300.30">
    <property type="match status" value="1"/>
</dbReference>
<feature type="domain" description="AMP-dependent synthetase/ligase" evidence="4">
    <location>
        <begin position="52"/>
        <end position="270"/>
    </location>
</feature>
<evidence type="ECO:0000256" key="1">
    <source>
        <dbReference type="ARBA" id="ARBA00006432"/>
    </source>
</evidence>
<evidence type="ECO:0000259" key="5">
    <source>
        <dbReference type="Pfam" id="PF13193"/>
    </source>
</evidence>
<reference evidence="6" key="1">
    <citation type="submission" date="2022-01" db="EMBL/GenBank/DDBJ databases">
        <title>Genome-Based Taxonomic Classification of the Phylum Actinobacteria.</title>
        <authorList>
            <person name="Gao Y."/>
        </authorList>
    </citation>
    <scope>NUCLEOTIDE SEQUENCE</scope>
    <source>
        <strain evidence="6">KLBMP 8922</strain>
    </source>
</reference>
<organism evidence="6 7">
    <name type="scientific">Yinghuangia soli</name>
    <dbReference type="NCBI Taxonomy" id="2908204"/>
    <lineage>
        <taxon>Bacteria</taxon>
        <taxon>Bacillati</taxon>
        <taxon>Actinomycetota</taxon>
        <taxon>Actinomycetes</taxon>
        <taxon>Kitasatosporales</taxon>
        <taxon>Streptomycetaceae</taxon>
        <taxon>Yinghuangia</taxon>
    </lineage>
</organism>
<feature type="compositionally biased region" description="Gly residues" evidence="3">
    <location>
        <begin position="415"/>
        <end position="425"/>
    </location>
</feature>
<gene>
    <name evidence="6" type="ORF">LZ495_10775</name>
</gene>
<dbReference type="PANTHER" id="PTHR43201">
    <property type="entry name" value="ACYL-COA SYNTHETASE"/>
    <property type="match status" value="1"/>
</dbReference>
<dbReference type="InterPro" id="IPR045851">
    <property type="entry name" value="AMP-bd_C_sf"/>
</dbReference>
<dbReference type="GO" id="GO:0006631">
    <property type="term" value="P:fatty acid metabolic process"/>
    <property type="evidence" value="ECO:0007669"/>
    <property type="project" value="TreeGrafter"/>
</dbReference>
<dbReference type="InterPro" id="IPR020845">
    <property type="entry name" value="AMP-binding_CS"/>
</dbReference>
<feature type="domain" description="AMP-binding enzyme C-terminal" evidence="5">
    <location>
        <begin position="317"/>
        <end position="394"/>
    </location>
</feature>
<dbReference type="AlphaFoldDB" id="A0AA41PXU5"/>
<dbReference type="InterPro" id="IPR000873">
    <property type="entry name" value="AMP-dep_synth/lig_dom"/>
</dbReference>
<evidence type="ECO:0000259" key="4">
    <source>
        <dbReference type="Pfam" id="PF00501"/>
    </source>
</evidence>
<proteinExistence type="inferred from homology"/>
<evidence type="ECO:0000313" key="6">
    <source>
        <dbReference type="EMBL" id="MCF2527696.1"/>
    </source>
</evidence>
<keyword evidence="7" id="KW-1185">Reference proteome</keyword>